<feature type="region of interest" description="Disordered" evidence="1">
    <location>
        <begin position="267"/>
        <end position="291"/>
    </location>
</feature>
<protein>
    <submittedName>
        <fullName evidence="2">(Atlantic silverside) hypothetical protein</fullName>
    </submittedName>
</protein>
<comment type="caution">
    <text evidence="2">The sequence shown here is derived from an EMBL/GenBank/DDBJ whole genome shotgun (WGS) entry which is preliminary data.</text>
</comment>
<dbReference type="Proteomes" id="UP000677803">
    <property type="component" value="Unassembled WGS sequence"/>
</dbReference>
<dbReference type="PANTHER" id="PTHR47510">
    <property type="entry name" value="REVERSE TRANSCRIPTASE DOMAIN-CONTAINING PROTEIN"/>
    <property type="match status" value="1"/>
</dbReference>
<gene>
    <name evidence="2" type="ORF">MMEN_LOCUS5833</name>
</gene>
<dbReference type="PANTHER" id="PTHR47510:SF3">
    <property type="entry name" value="ENDO_EXONUCLEASE_PHOSPHATASE DOMAIN-CONTAINING PROTEIN"/>
    <property type="match status" value="1"/>
</dbReference>
<reference evidence="2" key="1">
    <citation type="submission" date="2021-05" db="EMBL/GenBank/DDBJ databases">
        <authorList>
            <person name="Tigano A."/>
        </authorList>
    </citation>
    <scope>NUCLEOTIDE SEQUENCE</scope>
</reference>
<evidence type="ECO:0000313" key="2">
    <source>
        <dbReference type="EMBL" id="CAG5884339.1"/>
    </source>
</evidence>
<proteinExistence type="predicted"/>
<keyword evidence="3" id="KW-1185">Reference proteome</keyword>
<dbReference type="OrthoDB" id="5984981at2759"/>
<dbReference type="EMBL" id="CAJRST010005557">
    <property type="protein sequence ID" value="CAG5884339.1"/>
    <property type="molecule type" value="Genomic_DNA"/>
</dbReference>
<accession>A0A8S4ARB5</accession>
<feature type="compositionally biased region" description="Low complexity" evidence="1">
    <location>
        <begin position="267"/>
        <end position="281"/>
    </location>
</feature>
<organism evidence="2 3">
    <name type="scientific">Menidia menidia</name>
    <name type="common">Atlantic silverside</name>
    <dbReference type="NCBI Taxonomy" id="238744"/>
    <lineage>
        <taxon>Eukaryota</taxon>
        <taxon>Metazoa</taxon>
        <taxon>Chordata</taxon>
        <taxon>Craniata</taxon>
        <taxon>Vertebrata</taxon>
        <taxon>Euteleostomi</taxon>
        <taxon>Actinopterygii</taxon>
        <taxon>Neopterygii</taxon>
        <taxon>Teleostei</taxon>
        <taxon>Neoteleostei</taxon>
        <taxon>Acanthomorphata</taxon>
        <taxon>Ovalentaria</taxon>
        <taxon>Atherinomorphae</taxon>
        <taxon>Atheriniformes</taxon>
        <taxon>Atherinopsidae</taxon>
        <taxon>Menidiinae</taxon>
        <taxon>Menidia</taxon>
    </lineage>
</organism>
<name>A0A8S4ARB5_9TELE</name>
<evidence type="ECO:0000313" key="3">
    <source>
        <dbReference type="Proteomes" id="UP000677803"/>
    </source>
</evidence>
<sequence>MFDCIDVLSVSPGQMLDFYTTSPSSCMLQEKALKACISGLAHREWHHQRNANSTPEHSRGPVAPWGTATLVAELLEMPARTAVREEQWQVEEGVKRWLLLSQCTAVVVQKLRIMVARQGLPNYNQLVTCATKDNNTLDHFYSTSKNSYRSIPRALLGQSDHWIIHMVPTYRQQLKRSKPSRITVRRWTPEARDMLQYWMESTDWEKGPEDDNGCFTDNVCSYISFCEQVCLPTKISQGYTGKSPAITPSPGIADDLLHQDDLFIPSTPGLTSSRSSPGRSPGKPDGVSPATLKDCATQLSPVFSEIFNRSISECHVPPCLKTSIIIPVAKDRITCLNEYRPVPLTSVVMKSSRSSSCPTSNQPLTPSGTLYSLPKKQIALLTTPSTSAYTTY</sequence>
<evidence type="ECO:0000256" key="1">
    <source>
        <dbReference type="SAM" id="MobiDB-lite"/>
    </source>
</evidence>
<dbReference type="AlphaFoldDB" id="A0A8S4ARB5"/>